<dbReference type="InterPro" id="IPR029787">
    <property type="entry name" value="Nucleotide_cyclase"/>
</dbReference>
<feature type="transmembrane region" description="Helical" evidence="3">
    <location>
        <begin position="40"/>
        <end position="57"/>
    </location>
</feature>
<keyword evidence="3" id="KW-1133">Transmembrane helix</keyword>
<evidence type="ECO:0000256" key="3">
    <source>
        <dbReference type="SAM" id="Phobius"/>
    </source>
</evidence>
<evidence type="ECO:0000313" key="6">
    <source>
        <dbReference type="Proteomes" id="UP000510822"/>
    </source>
</evidence>
<organism evidence="5 6">
    <name type="scientific">Chitinibacter fontanus</name>
    <dbReference type="NCBI Taxonomy" id="1737446"/>
    <lineage>
        <taxon>Bacteria</taxon>
        <taxon>Pseudomonadati</taxon>
        <taxon>Pseudomonadota</taxon>
        <taxon>Betaproteobacteria</taxon>
        <taxon>Neisseriales</taxon>
        <taxon>Chitinibacteraceae</taxon>
        <taxon>Chitinibacter</taxon>
    </lineage>
</organism>
<dbReference type="Pfam" id="PF00990">
    <property type="entry name" value="GGDEF"/>
    <property type="match status" value="1"/>
</dbReference>
<dbReference type="AlphaFoldDB" id="A0A7D5ZFY4"/>
<dbReference type="NCBIfam" id="TIGR00254">
    <property type="entry name" value="GGDEF"/>
    <property type="match status" value="1"/>
</dbReference>
<name>A0A7D5ZFY4_9NEIS</name>
<dbReference type="KEGG" id="cfon:HZU75_13100"/>
<dbReference type="SMART" id="SM00267">
    <property type="entry name" value="GGDEF"/>
    <property type="match status" value="1"/>
</dbReference>
<evidence type="ECO:0000313" key="5">
    <source>
        <dbReference type="EMBL" id="QLI82384.1"/>
    </source>
</evidence>
<keyword evidence="3" id="KW-0812">Transmembrane</keyword>
<dbReference type="PANTHER" id="PTHR45138">
    <property type="entry name" value="REGULATORY COMPONENTS OF SENSORY TRANSDUCTION SYSTEM"/>
    <property type="match status" value="1"/>
</dbReference>
<dbReference type="EC" id="2.7.7.65" evidence="1"/>
<dbReference type="InterPro" id="IPR043128">
    <property type="entry name" value="Rev_trsase/Diguanyl_cyclase"/>
</dbReference>
<keyword evidence="3" id="KW-0472">Membrane</keyword>
<evidence type="ECO:0000256" key="1">
    <source>
        <dbReference type="ARBA" id="ARBA00012528"/>
    </source>
</evidence>
<feature type="transmembrane region" description="Helical" evidence="3">
    <location>
        <begin position="103"/>
        <end position="120"/>
    </location>
</feature>
<keyword evidence="6" id="KW-1185">Reference proteome</keyword>
<dbReference type="SUPFAM" id="SSF55073">
    <property type="entry name" value="Nucleotide cyclase"/>
    <property type="match status" value="1"/>
</dbReference>
<proteinExistence type="predicted"/>
<evidence type="ECO:0000259" key="4">
    <source>
        <dbReference type="PROSITE" id="PS50887"/>
    </source>
</evidence>
<dbReference type="RefSeq" id="WP_180306464.1">
    <property type="nucleotide sequence ID" value="NZ_CP058952.1"/>
</dbReference>
<sequence>MATWAGEVGMDKINTWQWILLLLGFRALLEFIPLPDVHDLYGVILTSTVLILIWRKLNYQEALLRPFIVGVLIYWFGYIFDYLDGLLNGQGYWGKFADTVDDLLFAIGFCLIGLTFLRVMNNRNHLIEQLHNENARSRALQQSLYQQAYTDELTGLGNRRALFEYLAQKLQTGESGTLLYIDVNNFKPVNDQFGHDVGDLVLQRCARKLSYQGALAFRLGGDEFVALLEQQNPQQWIRDLSEHAQRLSAEYGISFSVGMAHFSAAHPVSTDELLAQADQAMYSEKTAAKTRQR</sequence>
<feature type="transmembrane region" description="Helical" evidence="3">
    <location>
        <begin position="16"/>
        <end position="34"/>
    </location>
</feature>
<feature type="transmembrane region" description="Helical" evidence="3">
    <location>
        <begin position="64"/>
        <end position="83"/>
    </location>
</feature>
<dbReference type="CDD" id="cd01949">
    <property type="entry name" value="GGDEF"/>
    <property type="match status" value="1"/>
</dbReference>
<feature type="domain" description="GGDEF" evidence="4">
    <location>
        <begin position="174"/>
        <end position="293"/>
    </location>
</feature>
<evidence type="ECO:0000256" key="2">
    <source>
        <dbReference type="ARBA" id="ARBA00034247"/>
    </source>
</evidence>
<dbReference type="Gene3D" id="3.30.70.270">
    <property type="match status" value="1"/>
</dbReference>
<dbReference type="GO" id="GO:0052621">
    <property type="term" value="F:diguanylate cyclase activity"/>
    <property type="evidence" value="ECO:0007669"/>
    <property type="project" value="UniProtKB-EC"/>
</dbReference>
<gene>
    <name evidence="5" type="ORF">HZU75_13100</name>
</gene>
<dbReference type="InterPro" id="IPR000160">
    <property type="entry name" value="GGDEF_dom"/>
</dbReference>
<reference evidence="5 6" key="1">
    <citation type="journal article" date="2016" name="Int. J. Syst. Evol. Microbiol.">
        <title>Chitinibacter fontanus sp. nov., isolated from a spring.</title>
        <authorList>
            <person name="Sheu S.Y."/>
            <person name="Li Y.S."/>
            <person name="Young C.C."/>
            <person name="Chen W.M."/>
        </authorList>
    </citation>
    <scope>NUCLEOTIDE SEQUENCE [LARGE SCALE GENOMIC DNA]</scope>
    <source>
        <strain evidence="5 6">STM-7</strain>
    </source>
</reference>
<protein>
    <recommendedName>
        <fullName evidence="1">diguanylate cyclase</fullName>
        <ecNumber evidence="1">2.7.7.65</ecNumber>
    </recommendedName>
</protein>
<dbReference type="PROSITE" id="PS50887">
    <property type="entry name" value="GGDEF"/>
    <property type="match status" value="1"/>
</dbReference>
<dbReference type="PANTHER" id="PTHR45138:SF9">
    <property type="entry name" value="DIGUANYLATE CYCLASE DGCM-RELATED"/>
    <property type="match status" value="1"/>
</dbReference>
<dbReference type="EMBL" id="CP058952">
    <property type="protein sequence ID" value="QLI82384.1"/>
    <property type="molecule type" value="Genomic_DNA"/>
</dbReference>
<accession>A0A7D5ZFY4</accession>
<comment type="catalytic activity">
    <reaction evidence="2">
        <text>2 GTP = 3',3'-c-di-GMP + 2 diphosphate</text>
        <dbReference type="Rhea" id="RHEA:24898"/>
        <dbReference type="ChEBI" id="CHEBI:33019"/>
        <dbReference type="ChEBI" id="CHEBI:37565"/>
        <dbReference type="ChEBI" id="CHEBI:58805"/>
        <dbReference type="EC" id="2.7.7.65"/>
    </reaction>
</comment>
<dbReference type="Proteomes" id="UP000510822">
    <property type="component" value="Chromosome"/>
</dbReference>
<dbReference type="InterPro" id="IPR050469">
    <property type="entry name" value="Diguanylate_Cyclase"/>
</dbReference>